<dbReference type="EMBL" id="CAFBMJ010000044">
    <property type="protein sequence ID" value="CAB4902565.1"/>
    <property type="molecule type" value="Genomic_DNA"/>
</dbReference>
<protein>
    <submittedName>
        <fullName evidence="2">Unannotated protein</fullName>
    </submittedName>
</protein>
<sequence>MNGQQPSKETAPATPSTAGVLASGATLQAASITVIVGESGSINITVPDAPAIVARKISVTLPDGTPVPNATVQLKNNYLTYAYTNSGTSTSTWSSRPKDTNGYLGQMNCAYCFVAPPKYATGADGSVTFSSFNPASRSSAYDADVAYDDGELNQNVKKTFTSITETVVMPFMAAIKVTLPDADPATPAKETDADPSTPGTDINVDATGGVTVVTDLVDEDKIPITDFSQSVETVNAGSSCEQGGLVAATDKVTTICASGGVAAMSVNETSRIQAMSVVSAKAKAGCKAMMTATTGSNGKATLKICPTVSTRYRIRATGAIATQTICVRVNKVPCVTAASVGKKSLTLKKGGVATFAVITKSTKIDVPKGAKVALVVAAKSKKFCSVSGTSVKALSKGSCIVSVKVTPKATAKVKKPATTTTNITVSIP</sequence>
<evidence type="ECO:0000313" key="2">
    <source>
        <dbReference type="EMBL" id="CAB4902565.1"/>
    </source>
</evidence>
<accession>A0A6J7GC07</accession>
<dbReference type="AlphaFoldDB" id="A0A6J7GC07"/>
<gene>
    <name evidence="2" type="ORF">UFOPK3573_00726</name>
</gene>
<reference evidence="2" key="1">
    <citation type="submission" date="2020-05" db="EMBL/GenBank/DDBJ databases">
        <authorList>
            <person name="Chiriac C."/>
            <person name="Salcher M."/>
            <person name="Ghai R."/>
            <person name="Kavagutti S V."/>
        </authorList>
    </citation>
    <scope>NUCLEOTIDE SEQUENCE</scope>
</reference>
<evidence type="ECO:0000256" key="1">
    <source>
        <dbReference type="SAM" id="MobiDB-lite"/>
    </source>
</evidence>
<proteinExistence type="predicted"/>
<organism evidence="2">
    <name type="scientific">freshwater metagenome</name>
    <dbReference type="NCBI Taxonomy" id="449393"/>
    <lineage>
        <taxon>unclassified sequences</taxon>
        <taxon>metagenomes</taxon>
        <taxon>ecological metagenomes</taxon>
    </lineage>
</organism>
<feature type="region of interest" description="Disordered" evidence="1">
    <location>
        <begin position="182"/>
        <end position="205"/>
    </location>
</feature>
<name>A0A6J7GC07_9ZZZZ</name>